<dbReference type="InterPro" id="IPR000994">
    <property type="entry name" value="Pept_M24"/>
</dbReference>
<feature type="compositionally biased region" description="Acidic residues" evidence="4">
    <location>
        <begin position="21"/>
        <end position="40"/>
    </location>
</feature>
<feature type="compositionally biased region" description="Polar residues" evidence="4">
    <location>
        <begin position="771"/>
        <end position="792"/>
    </location>
</feature>
<dbReference type="PANTHER" id="PTHR45777">
    <property type="entry name" value="METHIONINE AMINOPEPTIDASE 2"/>
    <property type="match status" value="1"/>
</dbReference>
<dbReference type="GO" id="GO:0008235">
    <property type="term" value="F:metalloexopeptidase activity"/>
    <property type="evidence" value="ECO:0007669"/>
    <property type="project" value="TreeGrafter"/>
</dbReference>
<dbReference type="GO" id="GO:0005737">
    <property type="term" value="C:cytoplasm"/>
    <property type="evidence" value="ECO:0007669"/>
    <property type="project" value="TreeGrafter"/>
</dbReference>
<accession>A0A7R8ZMR3</accession>
<evidence type="ECO:0000313" key="7">
    <source>
        <dbReference type="EMBL" id="CAD7229616.1"/>
    </source>
</evidence>
<dbReference type="Pfam" id="PF00557">
    <property type="entry name" value="Peptidase_M24"/>
    <property type="match status" value="2"/>
</dbReference>
<dbReference type="EMBL" id="OB662175">
    <property type="protein sequence ID" value="CAD7229616.1"/>
    <property type="molecule type" value="Genomic_DNA"/>
</dbReference>
<dbReference type="GO" id="GO:0006508">
    <property type="term" value="P:proteolysis"/>
    <property type="evidence" value="ECO:0007669"/>
    <property type="project" value="UniProtKB-KW"/>
</dbReference>
<evidence type="ECO:0000256" key="2">
    <source>
        <dbReference type="ARBA" id="ARBA00022670"/>
    </source>
</evidence>
<feature type="region of interest" description="Disordered" evidence="4">
    <location>
        <begin position="271"/>
        <end position="311"/>
    </location>
</feature>
<gene>
    <name evidence="7" type="ORF">CTOB1V02_LOCUS7485</name>
</gene>
<dbReference type="InterPro" id="IPR036005">
    <property type="entry name" value="Creatinase/aminopeptidase-like"/>
</dbReference>
<feature type="region of interest" description="Disordered" evidence="4">
    <location>
        <begin position="1"/>
        <end position="163"/>
    </location>
</feature>
<keyword evidence="5" id="KW-0472">Membrane</keyword>
<feature type="compositionally biased region" description="Basic and acidic residues" evidence="4">
    <location>
        <begin position="502"/>
        <end position="523"/>
    </location>
</feature>
<dbReference type="GO" id="GO:0004177">
    <property type="term" value="F:aminopeptidase activity"/>
    <property type="evidence" value="ECO:0007669"/>
    <property type="project" value="UniProtKB-KW"/>
</dbReference>
<keyword evidence="1" id="KW-0031">Aminopeptidase</keyword>
<evidence type="ECO:0000256" key="5">
    <source>
        <dbReference type="SAM" id="Phobius"/>
    </source>
</evidence>
<feature type="region of interest" description="Disordered" evidence="4">
    <location>
        <begin position="890"/>
        <end position="920"/>
    </location>
</feature>
<proteinExistence type="predicted"/>
<feature type="domain" description="Peptidase M24" evidence="6">
    <location>
        <begin position="629"/>
        <end position="754"/>
    </location>
</feature>
<reference evidence="7" key="1">
    <citation type="submission" date="2020-11" db="EMBL/GenBank/DDBJ databases">
        <authorList>
            <person name="Tran Van P."/>
        </authorList>
    </citation>
    <scope>NUCLEOTIDE SEQUENCE</scope>
</reference>
<feature type="compositionally biased region" description="Acidic residues" evidence="4">
    <location>
        <begin position="119"/>
        <end position="132"/>
    </location>
</feature>
<feature type="compositionally biased region" description="Basic residues" evidence="4">
    <location>
        <begin position="58"/>
        <end position="68"/>
    </location>
</feature>
<feature type="domain" description="Peptidase M24" evidence="6">
    <location>
        <begin position="373"/>
        <end position="494"/>
    </location>
</feature>
<evidence type="ECO:0000256" key="4">
    <source>
        <dbReference type="SAM" id="MobiDB-lite"/>
    </source>
</evidence>
<feature type="compositionally biased region" description="Basic and acidic residues" evidence="4">
    <location>
        <begin position="86"/>
        <end position="110"/>
    </location>
</feature>
<dbReference type="OrthoDB" id="7848262at2759"/>
<dbReference type="InterPro" id="IPR050247">
    <property type="entry name" value="Met_Aminopeptidase_Type2"/>
</dbReference>
<feature type="transmembrane region" description="Helical" evidence="5">
    <location>
        <begin position="926"/>
        <end position="950"/>
    </location>
</feature>
<feature type="region of interest" description="Disordered" evidence="4">
    <location>
        <begin position="748"/>
        <end position="794"/>
    </location>
</feature>
<keyword evidence="3" id="KW-0378">Hydrolase</keyword>
<dbReference type="SUPFAM" id="SSF55920">
    <property type="entry name" value="Creatinase/aminopeptidase"/>
    <property type="match status" value="3"/>
</dbReference>
<name>A0A7R8ZMR3_9CRUS</name>
<feature type="compositionally biased region" description="Acidic residues" evidence="4">
    <location>
        <begin position="532"/>
        <end position="545"/>
    </location>
</feature>
<evidence type="ECO:0000256" key="3">
    <source>
        <dbReference type="ARBA" id="ARBA00022801"/>
    </source>
</evidence>
<dbReference type="PANTHER" id="PTHR45777:SF2">
    <property type="entry name" value="METHIONINE AMINOPEPTIDASE 2"/>
    <property type="match status" value="1"/>
</dbReference>
<protein>
    <recommendedName>
        <fullName evidence="6">Peptidase M24 domain-containing protein</fullName>
    </recommendedName>
</protein>
<dbReference type="Gene3D" id="3.90.230.10">
    <property type="entry name" value="Creatinase/methionine aminopeptidase superfamily"/>
    <property type="match status" value="3"/>
</dbReference>
<keyword evidence="5" id="KW-1133">Transmembrane helix</keyword>
<keyword evidence="2" id="KW-0645">Protease</keyword>
<organism evidence="7">
    <name type="scientific">Cyprideis torosa</name>
    <dbReference type="NCBI Taxonomy" id="163714"/>
    <lineage>
        <taxon>Eukaryota</taxon>
        <taxon>Metazoa</taxon>
        <taxon>Ecdysozoa</taxon>
        <taxon>Arthropoda</taxon>
        <taxon>Crustacea</taxon>
        <taxon>Oligostraca</taxon>
        <taxon>Ostracoda</taxon>
        <taxon>Podocopa</taxon>
        <taxon>Podocopida</taxon>
        <taxon>Cytherocopina</taxon>
        <taxon>Cytheroidea</taxon>
        <taxon>Cytherideidae</taxon>
        <taxon>Cyprideis</taxon>
    </lineage>
</organism>
<keyword evidence="5" id="KW-0812">Transmembrane</keyword>
<evidence type="ECO:0000259" key="6">
    <source>
        <dbReference type="Pfam" id="PF00557"/>
    </source>
</evidence>
<feature type="compositionally biased region" description="Basic and acidic residues" evidence="4">
    <location>
        <begin position="1"/>
        <end position="20"/>
    </location>
</feature>
<feature type="region of interest" description="Disordered" evidence="4">
    <location>
        <begin position="493"/>
        <end position="569"/>
    </location>
</feature>
<feature type="compositionally biased region" description="Gly residues" evidence="4">
    <location>
        <begin position="42"/>
        <end position="51"/>
    </location>
</feature>
<evidence type="ECO:0000256" key="1">
    <source>
        <dbReference type="ARBA" id="ARBA00022438"/>
    </source>
</evidence>
<sequence>MSGADAVEKPVEDGEQKEKDNEEDGEQKEKDNEEVEEAEEGGTNGEAGGAVGVERGAAKKKKKKKKKPADRTERAAKNAFQNGHTSLKENVEPKENAVGKEGAAVKEGEMKKKRSESVADNEEEAKEDEREDGEGKKKNNRPKGGGGGNCERATMAQTDPPSIPIALLFPDGNYPTEQIEDHPIHKHIDERIAKDRFSSNESREMDRIKEGGYKDLRRSAELHRQTRQYMHKLINLGMTMMEICETLEKTARAFIQEDGLKPGLDFPAGCSLNHPDAHYTPNASDPEREDGEGKKKNNRPKGGGGGNCERATMAQTDAPSIPIALLFPDGNYPTEQIEDHPIHKHIDERIAEDRFSLNESREMDHINEDGYKDLRRSAEVHRETREHMHKLFKPRMTMIEICETLEKTARTLIQEDGLKTGLDFPAGSSLNHSAAHYTPNASDPTVLQYDDVCKSDFGVHVNDRLVDCAFTVPFDLKYDPLLKAVKHATNTGIQNGHTSLKKNVEPKENAVGKEGAAVKEGEMKKKRSESVADNEEEAKEDEREDGEGKKKNNRPKGGGGGNCERATMAQTDPPSIPITLLFPDGNYSTEQIEDHPIHKHIDERIAKDRFSPNESREMDHINEDGYKDLRRSAEVHRETREYMHKLINLGMTMMEICETLEKTARAFIQEDRLKTGLDFPAGSSLNHSAAHYTPNASDPTVLQYDDVCKSDFGVHVNDRLVDCAFTVPFDLKYDPLLKAVKHATNTGIQMRRLGPPNGIEPGANGNRGPYPTTSRLPSSPMASVEPPNTQPQHLEGSDAEIWRAAPFEVPAEKRSDVRGIFLGEVPPVLQTRGHLSSYQKQSEHLRSIAAGVNRVNTALKRLCQKDPGRLSQVLRDGGEFLDFFPSLSSFAPRNQKRKTPPAQQRDPETSRGNPKKERRARRERRVFLSLLISGLIFNFPLPILSTLLFLRTF</sequence>
<dbReference type="AlphaFoldDB" id="A0A7R8ZMR3"/>